<sequence length="648" mass="70693">MCFLRLAPSRRRLLKKPISRRDFMGGVAVSAVGLGVMASPASAAFSASSRPESPPQKAYPPTKTGMRGNHAGSFEVAHQLAWDGEKPASYKYVDDVYDLIVVGGGISGLAAAYLFDKHSAGNQRMLILDNHDDFGGHAKRNEFHYKGKTYLGFGGAINLERPSEYSETTVRLLEEIGVDFSALADSVQGNYLLAGAGDKTAGLYLPHDQYDHACIVPTKFIHDFSGTGDYQSFVEALPLTQEEKAVLVSFIGGERDFLEGMSPGQKYDYLSSTPYRDFLEQKVGLSRRCTALFEPAIKVNEGLGIDSVSVIAAWAQGAPGLAAVGTLGRWANDLFLSSADYKANVFADGNSSIARLLVAALIPGVAGALSTGSVTSARFHYDRLDRPENTARIRLNSTAVGARNTDSGIEIDYVQDGLARRVKGKRCILACNNEIIAHMCDELPPHQKEALLFPEKTPLVWANVLLRTGEAFYQGGSETYLCPGSFFSLVCCAPPVAMPDFVVSRNPADPMVVFMAHAAAPENDGDQSARDLFRTGRHGIYAASFDDYEQQIREQLDGMFARFGFDNSKDIEAITVNRWPHGYAYTYRDLYDPAWPKGEAPHEIGRKRFGRISIANSDSEVTPYINGAIDAAWRAVKEQLFLIGREGA</sequence>
<accession>A0ABV8UE62</accession>
<protein>
    <submittedName>
        <fullName evidence="2">NAD(P)-binding protein</fullName>
    </submittedName>
</protein>
<reference evidence="3" key="1">
    <citation type="journal article" date="2019" name="Int. J. Syst. Evol. Microbiol.">
        <title>The Global Catalogue of Microorganisms (GCM) 10K type strain sequencing project: providing services to taxonomists for standard genome sequencing and annotation.</title>
        <authorList>
            <consortium name="The Broad Institute Genomics Platform"/>
            <consortium name="The Broad Institute Genome Sequencing Center for Infectious Disease"/>
            <person name="Wu L."/>
            <person name="Ma J."/>
        </authorList>
    </citation>
    <scope>NUCLEOTIDE SEQUENCE [LARGE SCALE GENOMIC DNA]</scope>
    <source>
        <strain evidence="3">CGMCC 1.15304</strain>
    </source>
</reference>
<keyword evidence="3" id="KW-1185">Reference proteome</keyword>
<evidence type="ECO:0000313" key="2">
    <source>
        <dbReference type="EMBL" id="MFC4349445.1"/>
    </source>
</evidence>
<dbReference type="EMBL" id="JBHSCR010000017">
    <property type="protein sequence ID" value="MFC4349445.1"/>
    <property type="molecule type" value="Genomic_DNA"/>
</dbReference>
<dbReference type="InterPro" id="IPR019546">
    <property type="entry name" value="TAT_signal_bac_arc"/>
</dbReference>
<gene>
    <name evidence="2" type="ORF">ACFO5Q_16450</name>
</gene>
<dbReference type="InterPro" id="IPR006311">
    <property type="entry name" value="TAT_signal"/>
</dbReference>
<dbReference type="PROSITE" id="PS51318">
    <property type="entry name" value="TAT"/>
    <property type="match status" value="1"/>
</dbReference>
<dbReference type="NCBIfam" id="TIGR01409">
    <property type="entry name" value="TAT_signal_seq"/>
    <property type="match status" value="1"/>
</dbReference>
<dbReference type="SUPFAM" id="SSF51905">
    <property type="entry name" value="FAD/NAD(P)-binding domain"/>
    <property type="match status" value="1"/>
</dbReference>
<name>A0ABV8UE62_9PROT</name>
<dbReference type="Gene3D" id="3.50.50.60">
    <property type="entry name" value="FAD/NAD(P)-binding domain"/>
    <property type="match status" value="1"/>
</dbReference>
<feature type="region of interest" description="Disordered" evidence="1">
    <location>
        <begin position="45"/>
        <end position="65"/>
    </location>
</feature>
<evidence type="ECO:0000313" key="3">
    <source>
        <dbReference type="Proteomes" id="UP001595776"/>
    </source>
</evidence>
<proteinExistence type="predicted"/>
<organism evidence="2 3">
    <name type="scientific">Kordiimonas lipolytica</name>
    <dbReference type="NCBI Taxonomy" id="1662421"/>
    <lineage>
        <taxon>Bacteria</taxon>
        <taxon>Pseudomonadati</taxon>
        <taxon>Pseudomonadota</taxon>
        <taxon>Alphaproteobacteria</taxon>
        <taxon>Kordiimonadales</taxon>
        <taxon>Kordiimonadaceae</taxon>
        <taxon>Kordiimonas</taxon>
    </lineage>
</organism>
<comment type="caution">
    <text evidence="2">The sequence shown here is derived from an EMBL/GenBank/DDBJ whole genome shotgun (WGS) entry which is preliminary data.</text>
</comment>
<dbReference type="InterPro" id="IPR036188">
    <property type="entry name" value="FAD/NAD-bd_sf"/>
</dbReference>
<dbReference type="Proteomes" id="UP001595776">
    <property type="component" value="Unassembled WGS sequence"/>
</dbReference>
<evidence type="ECO:0000256" key="1">
    <source>
        <dbReference type="SAM" id="MobiDB-lite"/>
    </source>
</evidence>
<dbReference type="Pfam" id="PF13450">
    <property type="entry name" value="NAD_binding_8"/>
    <property type="match status" value="1"/>
</dbReference>